<organism evidence="2 3">
    <name type="scientific">Halobacillus litoralis</name>
    <dbReference type="NCBI Taxonomy" id="45668"/>
    <lineage>
        <taxon>Bacteria</taxon>
        <taxon>Bacillati</taxon>
        <taxon>Bacillota</taxon>
        <taxon>Bacilli</taxon>
        <taxon>Bacillales</taxon>
        <taxon>Bacillaceae</taxon>
        <taxon>Halobacillus</taxon>
    </lineage>
</organism>
<dbReference type="EMBL" id="CP026118">
    <property type="protein sequence ID" value="QAS53325.1"/>
    <property type="molecule type" value="Genomic_DNA"/>
</dbReference>
<proteinExistence type="predicted"/>
<dbReference type="KEGG" id="hli:HLI_14565"/>
<sequence length="82" mass="8978">MGQSFFGVSVLDNEKWEIISLSSHFTTLEKEGLLMLWTILIVLLVLWLLGVIGGIAGNLIHLLLVIALIVLIVRLVQGRGGL</sequence>
<dbReference type="Pfam" id="PF18919">
    <property type="entry name" value="DUF5670"/>
    <property type="match status" value="1"/>
</dbReference>
<evidence type="ECO:0008006" key="4">
    <source>
        <dbReference type="Google" id="ProtNLM"/>
    </source>
</evidence>
<evidence type="ECO:0000256" key="1">
    <source>
        <dbReference type="SAM" id="Phobius"/>
    </source>
</evidence>
<dbReference type="InterPro" id="IPR043727">
    <property type="entry name" value="Lmo0937-like"/>
</dbReference>
<dbReference type="NCBIfam" id="NF033488">
    <property type="entry name" value="lmo0937_fam_TM"/>
    <property type="match status" value="1"/>
</dbReference>
<gene>
    <name evidence="2" type="ORF">HLI_14565</name>
</gene>
<reference evidence="2 3" key="1">
    <citation type="submission" date="2018-01" db="EMBL/GenBank/DDBJ databases">
        <title>The whole genome sequencing and assembly of Halobacillus litoralis ERB031 strain.</title>
        <authorList>
            <person name="Lee S.-J."/>
            <person name="Park M.-K."/>
            <person name="Kim J.-Y."/>
            <person name="Lee Y.-J."/>
            <person name="Yi H."/>
            <person name="Bahn Y.-S."/>
            <person name="Kim J.F."/>
            <person name="Lee D.-W."/>
        </authorList>
    </citation>
    <scope>NUCLEOTIDE SEQUENCE [LARGE SCALE GENOMIC DNA]</scope>
    <source>
        <strain evidence="2 3">ERB 031</strain>
    </source>
</reference>
<dbReference type="Proteomes" id="UP000287756">
    <property type="component" value="Chromosome"/>
</dbReference>
<evidence type="ECO:0000313" key="2">
    <source>
        <dbReference type="EMBL" id="QAS53325.1"/>
    </source>
</evidence>
<evidence type="ECO:0000313" key="3">
    <source>
        <dbReference type="Proteomes" id="UP000287756"/>
    </source>
</evidence>
<accession>A0A410MF84</accession>
<feature type="transmembrane region" description="Helical" evidence="1">
    <location>
        <begin position="59"/>
        <end position="76"/>
    </location>
</feature>
<keyword evidence="1" id="KW-0472">Membrane</keyword>
<dbReference type="AlphaFoldDB" id="A0A410MF84"/>
<feature type="transmembrane region" description="Helical" evidence="1">
    <location>
        <begin position="33"/>
        <end position="53"/>
    </location>
</feature>
<keyword evidence="1" id="KW-0812">Transmembrane</keyword>
<name>A0A410MF84_9BACI</name>
<keyword evidence="1" id="KW-1133">Transmembrane helix</keyword>
<protein>
    <recommendedName>
        <fullName evidence="4">Lmo0937 family membrane protein</fullName>
    </recommendedName>
</protein>